<dbReference type="EMBL" id="CAJVQB010007389">
    <property type="protein sequence ID" value="CAG8702400.1"/>
    <property type="molecule type" value="Genomic_DNA"/>
</dbReference>
<dbReference type="Proteomes" id="UP000789901">
    <property type="component" value="Unassembled WGS sequence"/>
</dbReference>
<accession>A0ABN7UYH3</accession>
<name>A0ABN7UYH3_GIGMA</name>
<keyword evidence="3" id="KW-1185">Reference proteome</keyword>
<proteinExistence type="predicted"/>
<evidence type="ECO:0000256" key="1">
    <source>
        <dbReference type="SAM" id="MobiDB-lite"/>
    </source>
</evidence>
<feature type="region of interest" description="Disordered" evidence="1">
    <location>
        <begin position="1"/>
        <end position="21"/>
    </location>
</feature>
<protein>
    <submittedName>
        <fullName evidence="2">31154_t:CDS:1</fullName>
    </submittedName>
</protein>
<feature type="non-terminal residue" evidence="2">
    <location>
        <position position="79"/>
    </location>
</feature>
<feature type="compositionally biased region" description="Basic and acidic residues" evidence="1">
    <location>
        <begin position="1"/>
        <end position="10"/>
    </location>
</feature>
<evidence type="ECO:0000313" key="2">
    <source>
        <dbReference type="EMBL" id="CAG8702400.1"/>
    </source>
</evidence>
<organism evidence="2 3">
    <name type="scientific">Gigaspora margarita</name>
    <dbReference type="NCBI Taxonomy" id="4874"/>
    <lineage>
        <taxon>Eukaryota</taxon>
        <taxon>Fungi</taxon>
        <taxon>Fungi incertae sedis</taxon>
        <taxon>Mucoromycota</taxon>
        <taxon>Glomeromycotina</taxon>
        <taxon>Glomeromycetes</taxon>
        <taxon>Diversisporales</taxon>
        <taxon>Gigasporaceae</taxon>
        <taxon>Gigaspora</taxon>
    </lineage>
</organism>
<evidence type="ECO:0000313" key="3">
    <source>
        <dbReference type="Proteomes" id="UP000789901"/>
    </source>
</evidence>
<comment type="caution">
    <text evidence="2">The sequence shown here is derived from an EMBL/GenBank/DDBJ whole genome shotgun (WGS) entry which is preliminary data.</text>
</comment>
<reference evidence="2 3" key="1">
    <citation type="submission" date="2021-06" db="EMBL/GenBank/DDBJ databases">
        <authorList>
            <person name="Kallberg Y."/>
            <person name="Tangrot J."/>
            <person name="Rosling A."/>
        </authorList>
    </citation>
    <scope>NUCLEOTIDE SEQUENCE [LARGE SCALE GENOMIC DNA]</scope>
    <source>
        <strain evidence="2 3">120-4 pot B 10/14</strain>
    </source>
</reference>
<gene>
    <name evidence="2" type="ORF">GMARGA_LOCUS12206</name>
</gene>
<sequence length="79" mass="9086">MHSNKSDKNKFKTRRSAFSEHSVETDDGCAIAYEFPDDTSKNNVDLKGHCNLGQERKNCIWMEHSVETNNKCVVVHEFP</sequence>